<evidence type="ECO:0000313" key="3">
    <source>
        <dbReference type="Proteomes" id="UP000323188"/>
    </source>
</evidence>
<keyword evidence="1" id="KW-1133">Transmembrane helix</keyword>
<feature type="transmembrane region" description="Helical" evidence="1">
    <location>
        <begin position="69"/>
        <end position="87"/>
    </location>
</feature>
<sequence>MIRNNSSKKRAKKKIIIESFVVVIIALVPFFFKLYDFLPGPNSENPSGPISFLGISIGNNGFDSVATNVWFYMGKIIPLILLVIWFFSSKDWWYHILIIPIATYAFQLFELIFSEDDIVDTENIWWLIPICMVIIPFVYFIRVKLYDKYVHGIDLEAMEAELEELKEKNSKDGYTSKASHENDIAEDLKPESLSEEINRKLSTDNIEQGLKIFQDKLQNWFHFRF</sequence>
<organism evidence="2 3">
    <name type="scientific">Maribacter flavus</name>
    <dbReference type="NCBI Taxonomy" id="1658664"/>
    <lineage>
        <taxon>Bacteria</taxon>
        <taxon>Pseudomonadati</taxon>
        <taxon>Bacteroidota</taxon>
        <taxon>Flavobacteriia</taxon>
        <taxon>Flavobacteriales</taxon>
        <taxon>Flavobacteriaceae</taxon>
        <taxon>Maribacter</taxon>
    </lineage>
</organism>
<proteinExistence type="predicted"/>
<keyword evidence="1" id="KW-0472">Membrane</keyword>
<dbReference type="EMBL" id="VUOE01000002">
    <property type="protein sequence ID" value="KAA2217103.1"/>
    <property type="molecule type" value="Genomic_DNA"/>
</dbReference>
<gene>
    <name evidence="2" type="ORF">F0361_14095</name>
</gene>
<dbReference type="Proteomes" id="UP000323188">
    <property type="component" value="Unassembled WGS sequence"/>
</dbReference>
<feature type="transmembrane region" description="Helical" evidence="1">
    <location>
        <begin position="15"/>
        <end position="35"/>
    </location>
</feature>
<protein>
    <submittedName>
        <fullName evidence="2">Uncharacterized protein</fullName>
    </submittedName>
</protein>
<dbReference type="AlphaFoldDB" id="A0A5B2TSK1"/>
<evidence type="ECO:0000256" key="1">
    <source>
        <dbReference type="SAM" id="Phobius"/>
    </source>
</evidence>
<keyword evidence="1" id="KW-0812">Transmembrane</keyword>
<accession>A0A5B2TSK1</accession>
<feature type="transmembrane region" description="Helical" evidence="1">
    <location>
        <begin position="124"/>
        <end position="141"/>
    </location>
</feature>
<evidence type="ECO:0000313" key="2">
    <source>
        <dbReference type="EMBL" id="KAA2217103.1"/>
    </source>
</evidence>
<comment type="caution">
    <text evidence="2">The sequence shown here is derived from an EMBL/GenBank/DDBJ whole genome shotgun (WGS) entry which is preliminary data.</text>
</comment>
<name>A0A5B2TSK1_9FLAO</name>
<reference evidence="2 3" key="1">
    <citation type="submission" date="2019-09" db="EMBL/GenBank/DDBJ databases">
        <authorList>
            <person name="Khan S.A."/>
            <person name="Jeon C.O."/>
            <person name="Chun B.H."/>
            <person name="Jeong S.E."/>
        </authorList>
    </citation>
    <scope>NUCLEOTIDE SEQUENCE [LARGE SCALE GENOMIC DNA]</scope>
    <source>
        <strain evidence="2 3">KCTC 42508</strain>
    </source>
</reference>
<feature type="transmembrane region" description="Helical" evidence="1">
    <location>
        <begin position="92"/>
        <end position="112"/>
    </location>
</feature>